<dbReference type="PANTHER" id="PTHR10953:SF102">
    <property type="entry name" value="ADENYLYLTRANSFERASE AND SULFURTRANSFERASE MOCS3"/>
    <property type="match status" value="1"/>
</dbReference>
<dbReference type="InterPro" id="IPR000594">
    <property type="entry name" value="ThiF_NAD_FAD-bd"/>
</dbReference>
<dbReference type="GO" id="GO:0016779">
    <property type="term" value="F:nucleotidyltransferase activity"/>
    <property type="evidence" value="ECO:0007669"/>
    <property type="project" value="UniProtKB-KW"/>
</dbReference>
<dbReference type="PANTHER" id="PTHR10953">
    <property type="entry name" value="UBIQUITIN-ACTIVATING ENZYME E1"/>
    <property type="match status" value="1"/>
</dbReference>
<keyword evidence="4" id="KW-0548">Nucleotidyltransferase</keyword>
<keyword evidence="2" id="KW-0472">Membrane</keyword>
<protein>
    <submittedName>
        <fullName evidence="4">Thiazole biosynthesis adenylyltransferase ThiF</fullName>
    </submittedName>
</protein>
<accession>A0A549YL78</accession>
<dbReference type="CDD" id="cd00757">
    <property type="entry name" value="ThiF_MoeB_HesA_family"/>
    <property type="match status" value="1"/>
</dbReference>
<dbReference type="GO" id="GO:0008146">
    <property type="term" value="F:sulfotransferase activity"/>
    <property type="evidence" value="ECO:0007669"/>
    <property type="project" value="TreeGrafter"/>
</dbReference>
<evidence type="ECO:0000256" key="1">
    <source>
        <dbReference type="ARBA" id="ARBA00009919"/>
    </source>
</evidence>
<dbReference type="InterPro" id="IPR045886">
    <property type="entry name" value="ThiF/MoeB/HesA"/>
</dbReference>
<evidence type="ECO:0000259" key="3">
    <source>
        <dbReference type="Pfam" id="PF00899"/>
    </source>
</evidence>
<dbReference type="FunFam" id="3.40.50.720:FF:000080">
    <property type="entry name" value="Thiazole biosynthesis adenylyltransferase ThiF"/>
    <property type="match status" value="1"/>
</dbReference>
<sequence length="338" mass="37435">MQERYSRQMLFSGIGEEGQALLQNKHVLVIGAGALGTGNAEILARSGVGTITIADRDYVEWSNLQRQQLYTEEDARNHMPKAIAAKKRLETINSDVKINAHIVDITPLEMEQFVHGIDLIIDATDNFDIRMIMNDISQKYAIPWIYGSIVASYGVSFTVIPGSSPCLHCLMEDVPIGGMTCDTGGVISPVVQLVVAHQTAEALKILTENWEYVRRELISFDLWTNQHASINVSKVKKAACSSCGPEATYPFLTYENKTKTAVLCGRDTVQIRPAANEQRDLEAIAASLSKLGKVEKNGFLLQFKTGENRMVMFKDGRVLVHGTNDEVKAKSLYHKFLG</sequence>
<dbReference type="InterPro" id="IPR035985">
    <property type="entry name" value="Ubiquitin-activating_enz"/>
</dbReference>
<dbReference type="SUPFAM" id="SSF69572">
    <property type="entry name" value="Activating enzymes of the ubiquitin-like proteins"/>
    <property type="match status" value="1"/>
</dbReference>
<dbReference type="GO" id="GO:0005829">
    <property type="term" value="C:cytosol"/>
    <property type="evidence" value="ECO:0007669"/>
    <property type="project" value="TreeGrafter"/>
</dbReference>
<evidence type="ECO:0000256" key="2">
    <source>
        <dbReference type="SAM" id="Phobius"/>
    </source>
</evidence>
<dbReference type="Gene3D" id="3.40.50.720">
    <property type="entry name" value="NAD(P)-binding Rossmann-like Domain"/>
    <property type="match status" value="1"/>
</dbReference>
<evidence type="ECO:0000313" key="4">
    <source>
        <dbReference type="EMBL" id="TRM12636.1"/>
    </source>
</evidence>
<evidence type="ECO:0000313" key="5">
    <source>
        <dbReference type="Proteomes" id="UP000319280"/>
    </source>
</evidence>
<feature type="domain" description="THIF-type NAD/FAD binding fold" evidence="3">
    <location>
        <begin position="5"/>
        <end position="240"/>
    </location>
</feature>
<dbReference type="GO" id="GO:0004792">
    <property type="term" value="F:thiosulfate-cyanide sulfurtransferase activity"/>
    <property type="evidence" value="ECO:0007669"/>
    <property type="project" value="TreeGrafter"/>
</dbReference>
<keyword evidence="5" id="KW-1185">Reference proteome</keyword>
<comment type="similarity">
    <text evidence="1">Belongs to the HesA/MoeB/ThiF family.</text>
</comment>
<feature type="transmembrane region" description="Helical" evidence="2">
    <location>
        <begin position="140"/>
        <end position="160"/>
    </location>
</feature>
<dbReference type="EMBL" id="VJMZ01000001">
    <property type="protein sequence ID" value="TRM12636.1"/>
    <property type="molecule type" value="Genomic_DNA"/>
</dbReference>
<keyword evidence="2" id="KW-0812">Transmembrane</keyword>
<dbReference type="Proteomes" id="UP000319280">
    <property type="component" value="Unassembled WGS sequence"/>
</dbReference>
<comment type="caution">
    <text evidence="4">The sequence shown here is derived from an EMBL/GenBank/DDBJ whole genome shotgun (WGS) entry which is preliminary data.</text>
</comment>
<dbReference type="Pfam" id="PF00899">
    <property type="entry name" value="ThiF"/>
    <property type="match status" value="1"/>
</dbReference>
<proteinExistence type="inferred from homology"/>
<keyword evidence="4" id="KW-0808">Transferase</keyword>
<reference evidence="4 5" key="1">
    <citation type="submission" date="2019-07" db="EMBL/GenBank/DDBJ databases">
        <title>Genomic analysis of Lentibacillus sp. NKC851-2.</title>
        <authorList>
            <person name="Oh Y.J."/>
        </authorList>
    </citation>
    <scope>NUCLEOTIDE SEQUENCE [LARGE SCALE GENOMIC DNA]</scope>
    <source>
        <strain evidence="4 5">NKC851-2</strain>
    </source>
</reference>
<organism evidence="4 5">
    <name type="scientific">Lentibacillus cibarius</name>
    <dbReference type="NCBI Taxonomy" id="2583219"/>
    <lineage>
        <taxon>Bacteria</taxon>
        <taxon>Bacillati</taxon>
        <taxon>Bacillota</taxon>
        <taxon>Bacilli</taxon>
        <taxon>Bacillales</taxon>
        <taxon>Bacillaceae</taxon>
        <taxon>Lentibacillus</taxon>
    </lineage>
</organism>
<dbReference type="GO" id="GO:0008641">
    <property type="term" value="F:ubiquitin-like modifier activating enzyme activity"/>
    <property type="evidence" value="ECO:0007669"/>
    <property type="project" value="InterPro"/>
</dbReference>
<dbReference type="AlphaFoldDB" id="A0A549YL78"/>
<dbReference type="NCBIfam" id="NF009123">
    <property type="entry name" value="PRK12475.1"/>
    <property type="match status" value="1"/>
</dbReference>
<gene>
    <name evidence="4" type="ORF">FH966_13520</name>
</gene>
<dbReference type="RefSeq" id="WP_142791588.1">
    <property type="nucleotide sequence ID" value="NZ_VJMZ01000001.1"/>
</dbReference>
<name>A0A549YL78_9BACI</name>
<keyword evidence="2" id="KW-1133">Transmembrane helix</keyword>